<sequence>MKAIKKLLIAIMISGTLFFLGACGGGIGSIIYNPDPVDPPSPPIDPKAFITGYVSYGETSAMAAPEAQAPLRASAGDLVNNAAVELRKKNDYGTILATVYTLKGKFTFADLSAAEYVITASIIDGAAVLKRELAVTVESGKYEYNIGSSPIELVKTGDLTIFAKDAAGAAAANVMVTLDGARNAYTDAAGTVTFPEITRGAHEIKAAKAGFTDCADIISLAGIAQTAAVVMVPSGTGLTRPEVSGLYFGPAGVSEPAVTEGETLEISVVSNNPNGGTLAFAWSAAAGSFGAQTESAAAGGSVESRARWVAPLVAWAEGQIYSYADVYASVRDGKGFVVGRAGRVKVIRKTASKFSITSYPASLLLQLNQQFSYQMTMSAAGNYKFEKLDGPSGLSVSAAGLLTFTPAAYGDYNAVIRVTETAGGYFQTQKFVMTAANSIAELSGAAFSKTVLKPAGGLSTIIKNLKTTEHLVAIGYNKSSSYASFGLAAYNLSAAEALKSPAAAVVESEGADFAGAAAVHENLGPEQAAAIKMDLARRANERTAARLRGGEAAERAAGAARAPRSADRQVAADDLKDFYSLNSLAWPPRESDWTRVSAKLRAIGASCYVYEDTSTPYPYLTLSDAEAERIKNSFDNEVYPLITKNFGAEPNPGIDGDGRVYILFTYNVNKQSAAGYFDSTNQLTQAVLDSSADYNKNSSGYKYYSNEKEIFYMAVPKNTLKGETYLTNTLGVLAHEFQHMINWNQHSLINPDILEESWLNEGLSQLAQDKAGYGYQYGTLSFVIEPFLRYPESYSLTKFQFGLGYYGNAYLFARYLADRGVNPMNLVKSSKIGRANVEAEVKRIGAASDFDGFFEDFAAALYLSNSGVTNDAKYNFTSINIRTVQKDGTKLSGLRLNSTVYLPTTYKSPSLSEYAVSAVKCTSQSAADYKFNMTDSSGGGIGAVILRINGQ</sequence>
<keyword evidence="2" id="KW-1133">Transmembrane helix</keyword>
<proteinExistence type="predicted"/>
<keyword evidence="2" id="KW-0472">Membrane</keyword>
<reference evidence="3 4" key="1">
    <citation type="journal article" date="2016" name="Nat. Commun.">
        <title>Thousands of microbial genomes shed light on interconnected biogeochemical processes in an aquifer system.</title>
        <authorList>
            <person name="Anantharaman K."/>
            <person name="Brown C.T."/>
            <person name="Hug L.A."/>
            <person name="Sharon I."/>
            <person name="Castelle C.J."/>
            <person name="Probst A.J."/>
            <person name="Thomas B.C."/>
            <person name="Singh A."/>
            <person name="Wilkins M.J."/>
            <person name="Karaoz U."/>
            <person name="Brodie E.L."/>
            <person name="Williams K.H."/>
            <person name="Hubbard S.S."/>
            <person name="Banfield J.F."/>
        </authorList>
    </citation>
    <scope>NUCLEOTIDE SEQUENCE [LARGE SCALE GENOMIC DNA]</scope>
</reference>
<dbReference type="Proteomes" id="UP000178735">
    <property type="component" value="Unassembled WGS sequence"/>
</dbReference>
<dbReference type="AlphaFoldDB" id="A0A1F7WNA8"/>
<keyword evidence="2" id="KW-0812">Transmembrane</keyword>
<name>A0A1F7WNA8_9BACT</name>
<dbReference type="Gene3D" id="2.60.40.10">
    <property type="entry name" value="Immunoglobulins"/>
    <property type="match status" value="1"/>
</dbReference>
<evidence type="ECO:0000313" key="3">
    <source>
        <dbReference type="EMBL" id="OGM04316.1"/>
    </source>
</evidence>
<protein>
    <submittedName>
        <fullName evidence="3">Uncharacterized protein</fullName>
    </submittedName>
</protein>
<evidence type="ECO:0000313" key="4">
    <source>
        <dbReference type="Proteomes" id="UP000178735"/>
    </source>
</evidence>
<dbReference type="InterPro" id="IPR013783">
    <property type="entry name" value="Ig-like_fold"/>
</dbReference>
<evidence type="ECO:0000256" key="1">
    <source>
        <dbReference type="SAM" id="MobiDB-lite"/>
    </source>
</evidence>
<dbReference type="EMBL" id="MGFH01000146">
    <property type="protein sequence ID" value="OGM04316.1"/>
    <property type="molecule type" value="Genomic_DNA"/>
</dbReference>
<gene>
    <name evidence="3" type="ORF">A2008_04595</name>
</gene>
<feature type="region of interest" description="Disordered" evidence="1">
    <location>
        <begin position="548"/>
        <end position="568"/>
    </location>
</feature>
<evidence type="ECO:0000256" key="2">
    <source>
        <dbReference type="SAM" id="Phobius"/>
    </source>
</evidence>
<dbReference type="PROSITE" id="PS51257">
    <property type="entry name" value="PROKAR_LIPOPROTEIN"/>
    <property type="match status" value="1"/>
</dbReference>
<accession>A0A1F7WNA8</accession>
<comment type="caution">
    <text evidence="3">The sequence shown here is derived from an EMBL/GenBank/DDBJ whole genome shotgun (WGS) entry which is preliminary data.</text>
</comment>
<dbReference type="STRING" id="1817813.A2008_04595"/>
<organism evidence="3 4">
    <name type="scientific">Candidatus Wallbacteria bacterium GWC2_49_35</name>
    <dbReference type="NCBI Taxonomy" id="1817813"/>
    <lineage>
        <taxon>Bacteria</taxon>
        <taxon>Candidatus Walliibacteriota</taxon>
    </lineage>
</organism>
<feature type="transmembrane region" description="Helical" evidence="2">
    <location>
        <begin position="7"/>
        <end position="32"/>
    </location>
</feature>